<name>A0A6J7TRJ6_9ZZZZ</name>
<gene>
    <name evidence="1" type="ORF">UFOPK2822_00126</name>
    <name evidence="2" type="ORF">UFOPK3346_00047</name>
    <name evidence="3" type="ORF">UFOPK3670_00557</name>
    <name evidence="4" type="ORF">UFOPK4308_00547</name>
</gene>
<dbReference type="EMBL" id="CAEZZC010000001">
    <property type="protein sequence ID" value="CAB4740210.1"/>
    <property type="molecule type" value="Genomic_DNA"/>
</dbReference>
<evidence type="ECO:0000313" key="4">
    <source>
        <dbReference type="EMBL" id="CAB5056105.1"/>
    </source>
</evidence>
<reference evidence="4" key="1">
    <citation type="submission" date="2020-05" db="EMBL/GenBank/DDBJ databases">
        <authorList>
            <person name="Chiriac C."/>
            <person name="Salcher M."/>
            <person name="Ghai R."/>
            <person name="Kavagutti S V."/>
        </authorList>
    </citation>
    <scope>NUCLEOTIDE SEQUENCE</scope>
</reference>
<dbReference type="EMBL" id="CAFBLE010000001">
    <property type="protein sequence ID" value="CAB4855266.1"/>
    <property type="molecule type" value="Genomic_DNA"/>
</dbReference>
<dbReference type="EMBL" id="CAFBQL010000003">
    <property type="protein sequence ID" value="CAB5056105.1"/>
    <property type="molecule type" value="Genomic_DNA"/>
</dbReference>
<accession>A0A6J7TRJ6</accession>
<dbReference type="EMBL" id="CAFBMV010000003">
    <property type="protein sequence ID" value="CAB4919282.1"/>
    <property type="molecule type" value="Genomic_DNA"/>
</dbReference>
<protein>
    <submittedName>
        <fullName evidence="4">Unannotated protein</fullName>
    </submittedName>
</protein>
<dbReference type="AlphaFoldDB" id="A0A6J7TRJ6"/>
<evidence type="ECO:0000313" key="2">
    <source>
        <dbReference type="EMBL" id="CAB4855266.1"/>
    </source>
</evidence>
<proteinExistence type="predicted"/>
<evidence type="ECO:0000313" key="3">
    <source>
        <dbReference type="EMBL" id="CAB4919282.1"/>
    </source>
</evidence>
<organism evidence="4">
    <name type="scientific">freshwater metagenome</name>
    <dbReference type="NCBI Taxonomy" id="449393"/>
    <lineage>
        <taxon>unclassified sequences</taxon>
        <taxon>metagenomes</taxon>
        <taxon>ecological metagenomes</taxon>
    </lineage>
</organism>
<evidence type="ECO:0000313" key="1">
    <source>
        <dbReference type="EMBL" id="CAB4740210.1"/>
    </source>
</evidence>
<sequence length="464" mass="50853">MKRFKIALVIPALLIAFIPSIAKAQPTNNCRIETSPWNIVSLGFPLKVERLANKTNPKILILPYQLKGEPEYTFTEVDKESFNGAVRNISQLSGNKSNVTLVFSEALELGQSAADLDFIKRNVQMTWQTDFEKSTFGFVTKTILAGDSKIDYKGIDAVVLFGSSQSKKEYIGEAMMFTNDTSIKNNPKKSSGGSWWDPIKTSEGEISNAVLLYNDLSTDTITHEIMHLYGLTDLYGSVSSPNFSIMATGGLKPATLLPYEKWVLGWLPDESVTCVNSITELSSNPADNRFTFDYSTGDKTLVIPTGSTTALIVDVFNYQQSTYLQYYSLDNNARPPILRVTPGPLRLSNFRGVSTQFESPNYTLLISDNDGSNVVINLIPTSGVNSVDSVQLITKAGSRKLEIDAMLIAKQEADAKAAAELKAKKESDAKAAAVKKTTITCVKGKLTKKVTTIKPVCPAGYKKK</sequence>